<feature type="region of interest" description="Disordered" evidence="1">
    <location>
        <begin position="26"/>
        <end position="66"/>
    </location>
</feature>
<dbReference type="Proteomes" id="UP001044222">
    <property type="component" value="Unassembled WGS sequence"/>
</dbReference>
<gene>
    <name evidence="2" type="ORF">ANANG_G00115460</name>
</gene>
<keyword evidence="3" id="KW-1185">Reference proteome</keyword>
<name>A0A9D3MCL2_ANGAN</name>
<evidence type="ECO:0000313" key="2">
    <source>
        <dbReference type="EMBL" id="KAG5846484.1"/>
    </source>
</evidence>
<protein>
    <recommendedName>
        <fullName evidence="4">Dystrophin</fullName>
    </recommendedName>
</protein>
<dbReference type="EMBL" id="JAFIRN010000006">
    <property type="protein sequence ID" value="KAG5846484.1"/>
    <property type="molecule type" value="Genomic_DNA"/>
</dbReference>
<sequence length="66" mass="7509">MQILEDHNKQLESQLHRLRQLLHQPEADSRINGVSSSSVLQQSLNEDVEPHPEFAAPSLAPRQQVM</sequence>
<feature type="compositionally biased region" description="Low complexity" evidence="1">
    <location>
        <begin position="34"/>
        <end position="44"/>
    </location>
</feature>
<comment type="caution">
    <text evidence="2">The sequence shown here is derived from an EMBL/GenBank/DDBJ whole genome shotgun (WGS) entry which is preliminary data.</text>
</comment>
<organism evidence="2 3">
    <name type="scientific">Anguilla anguilla</name>
    <name type="common">European freshwater eel</name>
    <name type="synonym">Muraena anguilla</name>
    <dbReference type="NCBI Taxonomy" id="7936"/>
    <lineage>
        <taxon>Eukaryota</taxon>
        <taxon>Metazoa</taxon>
        <taxon>Chordata</taxon>
        <taxon>Craniata</taxon>
        <taxon>Vertebrata</taxon>
        <taxon>Euteleostomi</taxon>
        <taxon>Actinopterygii</taxon>
        <taxon>Neopterygii</taxon>
        <taxon>Teleostei</taxon>
        <taxon>Anguilliformes</taxon>
        <taxon>Anguillidae</taxon>
        <taxon>Anguilla</taxon>
    </lineage>
</organism>
<proteinExistence type="predicted"/>
<accession>A0A9D3MCL2</accession>
<reference evidence="2" key="1">
    <citation type="submission" date="2021-01" db="EMBL/GenBank/DDBJ databases">
        <title>A chromosome-scale assembly of European eel, Anguilla anguilla.</title>
        <authorList>
            <person name="Henkel C."/>
            <person name="Jong-Raadsen S.A."/>
            <person name="Dufour S."/>
            <person name="Weltzien F.-A."/>
            <person name="Palstra A.P."/>
            <person name="Pelster B."/>
            <person name="Spaink H.P."/>
            <person name="Van Den Thillart G.E."/>
            <person name="Jansen H."/>
            <person name="Zahm M."/>
            <person name="Klopp C."/>
            <person name="Cedric C."/>
            <person name="Louis A."/>
            <person name="Berthelot C."/>
            <person name="Parey E."/>
            <person name="Roest Crollius H."/>
            <person name="Montfort J."/>
            <person name="Robinson-Rechavi M."/>
            <person name="Bucao C."/>
            <person name="Bouchez O."/>
            <person name="Gislard M."/>
            <person name="Lluch J."/>
            <person name="Milhes M."/>
            <person name="Lampietro C."/>
            <person name="Lopez Roques C."/>
            <person name="Donnadieu C."/>
            <person name="Braasch I."/>
            <person name="Desvignes T."/>
            <person name="Postlethwait J."/>
            <person name="Bobe J."/>
            <person name="Guiguen Y."/>
            <person name="Dirks R."/>
        </authorList>
    </citation>
    <scope>NUCLEOTIDE SEQUENCE</scope>
    <source>
        <strain evidence="2">Tag_6206</strain>
        <tissue evidence="2">Liver</tissue>
    </source>
</reference>
<dbReference type="AlphaFoldDB" id="A0A9D3MCL2"/>
<evidence type="ECO:0000313" key="3">
    <source>
        <dbReference type="Proteomes" id="UP001044222"/>
    </source>
</evidence>
<evidence type="ECO:0000256" key="1">
    <source>
        <dbReference type="SAM" id="MobiDB-lite"/>
    </source>
</evidence>
<evidence type="ECO:0008006" key="4">
    <source>
        <dbReference type="Google" id="ProtNLM"/>
    </source>
</evidence>